<evidence type="ECO:0000256" key="2">
    <source>
        <dbReference type="ARBA" id="ARBA00022801"/>
    </source>
</evidence>
<protein>
    <submittedName>
        <fullName evidence="6">Prolyl oligopeptidase family serine peptidase</fullName>
    </submittedName>
</protein>
<dbReference type="InterPro" id="IPR002470">
    <property type="entry name" value="Peptidase_S9A"/>
</dbReference>
<dbReference type="PANTHER" id="PTHR42881">
    <property type="entry name" value="PROLYL ENDOPEPTIDASE"/>
    <property type="match status" value="1"/>
</dbReference>
<accession>A0ABP8W506</accession>
<name>A0ABP8W506_9MICO</name>
<gene>
    <name evidence="6" type="ORF">GCM10025780_27800</name>
</gene>
<keyword evidence="7" id="KW-1185">Reference proteome</keyword>
<evidence type="ECO:0000256" key="3">
    <source>
        <dbReference type="ARBA" id="ARBA00022825"/>
    </source>
</evidence>
<evidence type="ECO:0000313" key="6">
    <source>
        <dbReference type="EMBL" id="GAA4680920.1"/>
    </source>
</evidence>
<dbReference type="InterPro" id="IPR051167">
    <property type="entry name" value="Prolyl_oligopep/macrocyclase"/>
</dbReference>
<evidence type="ECO:0000313" key="7">
    <source>
        <dbReference type="Proteomes" id="UP001501295"/>
    </source>
</evidence>
<evidence type="ECO:0000256" key="1">
    <source>
        <dbReference type="ARBA" id="ARBA00022670"/>
    </source>
</evidence>
<keyword evidence="3" id="KW-0720">Serine protease</keyword>
<dbReference type="InterPro" id="IPR001375">
    <property type="entry name" value="Peptidase_S9_cat"/>
</dbReference>
<dbReference type="Gene3D" id="2.130.10.120">
    <property type="entry name" value="Prolyl oligopeptidase, N-terminal domain"/>
    <property type="match status" value="1"/>
</dbReference>
<sequence>MVGVTHDTPHTHDTLDDENAWLEDIHGEAPLAWAAEQTATTLESVAGPEFEALTDRLLEVIDSDDRIPYVSKRGEFYYNFWRDREHPRGLWRRTTLEQYRSADTEWDVLLDVDELGRAEGTEWVFAGARLLPHDHTLALVSLSPDGGDATTVREFDVVARRFVPEAEGGFVVPTSKGSASWIDRDSIYVATDFGEGSMTTSSYPRTVRRLERGQKTGDARLVHEVAPTDLTVAASHDHTPGFERDVVAEVFDFYRSRTLVLVDGVLVPLDLPEDADVSLHREWLFVQPRSDWTVGGATHATGTLLALPFDDFLAGDRAFERVFVPDAHTALSSWAWTRTRLVLTLLVDVATRILVLDPADGWAATALDGLPALSTARVVATDSDESDEIWIHATGFTTPARLLRGVLGDGPDRAPLEVVKSAPAFFDGSEYTTTQHWATSDDGTRVPYFQVAAAGLEEGIAHPTLLSGYGGFQAARLPEYSGVIGRAWLERGGVFVLANIRGGGEFGPAWHTSALKENRHRAYEDFAAIARDLVTRGVTVPAQLACEGRSNGGLLVGNMLTTYPELFGAVVCGVPLLDMKRYTHLSAGASWIAEYGDPDVPDQWEYIKTFSPYHLLRDDVEYPPTLIYAATSDDRVGPVQGRKMAARMQGLGIESVRYYENDDGGHGGAVDNRASARLFALMYDFAWRAVADQPKWTP</sequence>
<dbReference type="Pfam" id="PF02897">
    <property type="entry name" value="Peptidase_S9_N"/>
    <property type="match status" value="1"/>
</dbReference>
<evidence type="ECO:0000259" key="4">
    <source>
        <dbReference type="Pfam" id="PF00326"/>
    </source>
</evidence>
<dbReference type="InterPro" id="IPR023302">
    <property type="entry name" value="Pept_S9A_N"/>
</dbReference>
<feature type="domain" description="Peptidase S9 prolyl oligopeptidase catalytic" evidence="4">
    <location>
        <begin position="488"/>
        <end position="690"/>
    </location>
</feature>
<evidence type="ECO:0000259" key="5">
    <source>
        <dbReference type="Pfam" id="PF02897"/>
    </source>
</evidence>
<dbReference type="InterPro" id="IPR029058">
    <property type="entry name" value="AB_hydrolase_fold"/>
</dbReference>
<dbReference type="EMBL" id="BAABLM010000005">
    <property type="protein sequence ID" value="GAA4680920.1"/>
    <property type="molecule type" value="Genomic_DNA"/>
</dbReference>
<dbReference type="PANTHER" id="PTHR42881:SF13">
    <property type="entry name" value="PROLYL ENDOPEPTIDASE"/>
    <property type="match status" value="1"/>
</dbReference>
<dbReference type="SUPFAM" id="SSF53474">
    <property type="entry name" value="alpha/beta-Hydrolases"/>
    <property type="match status" value="1"/>
</dbReference>
<dbReference type="Gene3D" id="3.40.50.1820">
    <property type="entry name" value="alpha/beta hydrolase"/>
    <property type="match status" value="1"/>
</dbReference>
<feature type="domain" description="Peptidase S9A N-terminal" evidence="5">
    <location>
        <begin position="12"/>
        <end position="233"/>
    </location>
</feature>
<dbReference type="SUPFAM" id="SSF50993">
    <property type="entry name" value="Peptidase/esterase 'gauge' domain"/>
    <property type="match status" value="1"/>
</dbReference>
<keyword evidence="1" id="KW-0645">Protease</keyword>
<keyword evidence="2" id="KW-0378">Hydrolase</keyword>
<organism evidence="6 7">
    <name type="scientific">Frondihabitans cladoniiphilus</name>
    <dbReference type="NCBI Taxonomy" id="715785"/>
    <lineage>
        <taxon>Bacteria</taxon>
        <taxon>Bacillati</taxon>
        <taxon>Actinomycetota</taxon>
        <taxon>Actinomycetes</taxon>
        <taxon>Micrococcales</taxon>
        <taxon>Microbacteriaceae</taxon>
        <taxon>Frondihabitans</taxon>
    </lineage>
</organism>
<reference evidence="7" key="1">
    <citation type="journal article" date="2019" name="Int. J. Syst. Evol. Microbiol.">
        <title>The Global Catalogue of Microorganisms (GCM) 10K type strain sequencing project: providing services to taxonomists for standard genome sequencing and annotation.</title>
        <authorList>
            <consortium name="The Broad Institute Genomics Platform"/>
            <consortium name="The Broad Institute Genome Sequencing Center for Infectious Disease"/>
            <person name="Wu L."/>
            <person name="Ma J."/>
        </authorList>
    </citation>
    <scope>NUCLEOTIDE SEQUENCE [LARGE SCALE GENOMIC DNA]</scope>
    <source>
        <strain evidence="7">JCM 18956</strain>
    </source>
</reference>
<dbReference type="Proteomes" id="UP001501295">
    <property type="component" value="Unassembled WGS sequence"/>
</dbReference>
<proteinExistence type="predicted"/>
<dbReference type="PRINTS" id="PR00862">
    <property type="entry name" value="PROLIGOPTASE"/>
</dbReference>
<comment type="caution">
    <text evidence="6">The sequence shown here is derived from an EMBL/GenBank/DDBJ whole genome shotgun (WGS) entry which is preliminary data.</text>
</comment>
<dbReference type="Pfam" id="PF00326">
    <property type="entry name" value="Peptidase_S9"/>
    <property type="match status" value="1"/>
</dbReference>